<keyword evidence="5" id="KW-1185">Reference proteome</keyword>
<dbReference type="InterPro" id="IPR035919">
    <property type="entry name" value="EAL_sf"/>
</dbReference>
<dbReference type="InterPro" id="IPR050706">
    <property type="entry name" value="Cyclic-di-GMP_PDE-like"/>
</dbReference>
<dbReference type="CDD" id="cd00130">
    <property type="entry name" value="PAS"/>
    <property type="match status" value="1"/>
</dbReference>
<dbReference type="PANTHER" id="PTHR33121:SF79">
    <property type="entry name" value="CYCLIC DI-GMP PHOSPHODIESTERASE PDED-RELATED"/>
    <property type="match status" value="1"/>
</dbReference>
<name>A0A6G5QIR9_9BACT</name>
<evidence type="ECO:0000259" key="3">
    <source>
        <dbReference type="PROSITE" id="PS50883"/>
    </source>
</evidence>
<accession>A0A6G5QIR9</accession>
<dbReference type="SUPFAM" id="SSF141868">
    <property type="entry name" value="EAL domain-like"/>
    <property type="match status" value="1"/>
</dbReference>
<dbReference type="RefSeq" id="WP_171994261.1">
    <property type="nucleotide sequence ID" value="NZ_CP012542.1"/>
</dbReference>
<dbReference type="Proteomes" id="UP000503264">
    <property type="component" value="Chromosome"/>
</dbReference>
<dbReference type="InterPro" id="IPR000014">
    <property type="entry name" value="PAS"/>
</dbReference>
<dbReference type="Pfam" id="PF00563">
    <property type="entry name" value="EAL"/>
    <property type="match status" value="1"/>
</dbReference>
<organism evidence="4 5">
    <name type="scientific">Campylobacter mucosalis CCUG 21559</name>
    <dbReference type="NCBI Taxonomy" id="1032067"/>
    <lineage>
        <taxon>Bacteria</taxon>
        <taxon>Pseudomonadati</taxon>
        <taxon>Campylobacterota</taxon>
        <taxon>Epsilonproteobacteria</taxon>
        <taxon>Campylobacterales</taxon>
        <taxon>Campylobacteraceae</taxon>
        <taxon>Campylobacter</taxon>
    </lineage>
</organism>
<dbReference type="Pfam" id="PF00989">
    <property type="entry name" value="PAS"/>
    <property type="match status" value="1"/>
</dbReference>
<proteinExistence type="predicted"/>
<dbReference type="InterPro" id="IPR029787">
    <property type="entry name" value="Nucleotide_cyclase"/>
</dbReference>
<dbReference type="SMART" id="SM00091">
    <property type="entry name" value="PAS"/>
    <property type="match status" value="1"/>
</dbReference>
<dbReference type="NCBIfam" id="TIGR00229">
    <property type="entry name" value="sensory_box"/>
    <property type="match status" value="1"/>
</dbReference>
<evidence type="ECO:0000259" key="2">
    <source>
        <dbReference type="PROSITE" id="PS50112"/>
    </source>
</evidence>
<gene>
    <name evidence="4" type="ORF">CMUC_1837</name>
</gene>
<evidence type="ECO:0000313" key="5">
    <source>
        <dbReference type="Proteomes" id="UP000503264"/>
    </source>
</evidence>
<dbReference type="InterPro" id="IPR043128">
    <property type="entry name" value="Rev_trsase/Diguanyl_cyclase"/>
</dbReference>
<dbReference type="InterPro" id="IPR013767">
    <property type="entry name" value="PAS_fold"/>
</dbReference>
<evidence type="ECO:0000256" key="1">
    <source>
        <dbReference type="SAM" id="Phobius"/>
    </source>
</evidence>
<feature type="domain" description="PAS" evidence="2">
    <location>
        <begin position="267"/>
        <end position="325"/>
    </location>
</feature>
<dbReference type="SUPFAM" id="SSF55785">
    <property type="entry name" value="PYP-like sensor domain (PAS domain)"/>
    <property type="match status" value="1"/>
</dbReference>
<dbReference type="Gene3D" id="3.30.70.270">
    <property type="match status" value="1"/>
</dbReference>
<dbReference type="InterPro" id="IPR001633">
    <property type="entry name" value="EAL_dom"/>
</dbReference>
<dbReference type="AlphaFoldDB" id="A0A6G5QIR9"/>
<feature type="transmembrane region" description="Helical" evidence="1">
    <location>
        <begin position="236"/>
        <end position="258"/>
    </location>
</feature>
<dbReference type="SUPFAM" id="SSF55073">
    <property type="entry name" value="Nucleotide cyclase"/>
    <property type="match status" value="1"/>
</dbReference>
<dbReference type="EMBL" id="CP012542">
    <property type="protein sequence ID" value="QCD45585.1"/>
    <property type="molecule type" value="Genomic_DNA"/>
</dbReference>
<keyword evidence="1" id="KW-0472">Membrane</keyword>
<evidence type="ECO:0000313" key="4">
    <source>
        <dbReference type="EMBL" id="QCD45585.1"/>
    </source>
</evidence>
<feature type="domain" description="EAL" evidence="3">
    <location>
        <begin position="569"/>
        <end position="813"/>
    </location>
</feature>
<dbReference type="PROSITE" id="PS50112">
    <property type="entry name" value="PAS"/>
    <property type="match status" value="1"/>
</dbReference>
<dbReference type="CDD" id="cd01948">
    <property type="entry name" value="EAL"/>
    <property type="match status" value="1"/>
</dbReference>
<keyword evidence="1" id="KW-0812">Transmembrane</keyword>
<keyword evidence="1" id="KW-1133">Transmembrane helix</keyword>
<dbReference type="GO" id="GO:0071111">
    <property type="term" value="F:cyclic-guanylate-specific phosphodiesterase activity"/>
    <property type="evidence" value="ECO:0007669"/>
    <property type="project" value="InterPro"/>
</dbReference>
<sequence>MNPHKIKLFILTIVIMFSVFAYRLTSLDNIITDNRASQEHILELKLLNKQMDDYFKNGLNQDNYDGINKIARDFGTHIEGLKLSSGFTTLSEIYDSQKNISTISKTYELKLELLDKYNYISSGAMLFLMDSERDIKKDIGIKKLELLFARIKSVDFKDIKSINQAEEEVQFLADDIFLLPTATEHLILLKKANFVLISLRDLREIYQQNLNLDLSLQLENLSIAYNNQYKSTISSLYWYGLGTLFTILIFVALTLMLLKQQRELRKNLEKYKLAVDNDYTSIIFTDENNIISYVNETFEEIHGYKQEDVLGKNPNILKSFLHQDSFYQDIRDAIKETKSWSAAELVSKSKSGKCLYERVNFIPFVFEGKPFGFIGIKMDKTAETNMVNELKKKNEQLKAQSSIDKLTGFGNYFAMAEMLESKKDGVVIAISIKNFDNLRFFYQTKVIEAMLTSFAKTLKLCVETSEISTKLFRFQDDEFFLWYSGDDAHRDIAYIQDYFSFGEMEIDIDGRSETLPGPKVVIGISLNRDTIQTNRLIQAILAKQQAFKLGNDIYQYKENDEIELQYYKNQSTTQLIEYALENNTVIVECQGIFDITTDTSNPKTNYYEVLVRLVDQNGKIRYPGEFLGVAMQTQLYTRITKKVIEHAFVLAERYPEHVFSINLSGIDIIDNSVREFLEEKLRECSNPSHICFEILESEDIGDYDMINSFIKHIKGYGSKISIDDFGSGYSNYYRILELDIDTIKIDGSIIKKLPFDKNSQYLVETIVNFASKQNYKIVAEFVSSDEILEQVKKFGIDYAQGFLLGKPTSVDNL</sequence>
<dbReference type="Gene3D" id="3.20.20.450">
    <property type="entry name" value="EAL domain"/>
    <property type="match status" value="1"/>
</dbReference>
<dbReference type="Gene3D" id="3.30.450.20">
    <property type="entry name" value="PAS domain"/>
    <property type="match status" value="1"/>
</dbReference>
<reference evidence="4 5" key="1">
    <citation type="submission" date="2016-07" db="EMBL/GenBank/DDBJ databases">
        <title>Comparative genomics of the Campylobacter concisus group.</title>
        <authorList>
            <person name="Miller W.G."/>
            <person name="Yee E."/>
            <person name="Chapman M.H."/>
            <person name="Huynh S."/>
            <person name="Bono J.L."/>
            <person name="On S.L.W."/>
            <person name="StLeger J."/>
            <person name="Foster G."/>
            <person name="Parker C.T."/>
        </authorList>
    </citation>
    <scope>NUCLEOTIDE SEQUENCE [LARGE SCALE GENOMIC DNA]</scope>
    <source>
        <strain evidence="4 5">CCUG 21559</strain>
    </source>
</reference>
<dbReference type="SMART" id="SM00052">
    <property type="entry name" value="EAL"/>
    <property type="match status" value="1"/>
</dbReference>
<protein>
    <submittedName>
        <fullName evidence="4">PAS sensor-containing phosphodiesterase</fullName>
    </submittedName>
</protein>
<dbReference type="PROSITE" id="PS50883">
    <property type="entry name" value="EAL"/>
    <property type="match status" value="1"/>
</dbReference>
<dbReference type="InterPro" id="IPR035965">
    <property type="entry name" value="PAS-like_dom_sf"/>
</dbReference>
<dbReference type="GO" id="GO:0006355">
    <property type="term" value="P:regulation of DNA-templated transcription"/>
    <property type="evidence" value="ECO:0007669"/>
    <property type="project" value="InterPro"/>
</dbReference>
<dbReference type="PANTHER" id="PTHR33121">
    <property type="entry name" value="CYCLIC DI-GMP PHOSPHODIESTERASE PDEF"/>
    <property type="match status" value="1"/>
</dbReference>